<proteinExistence type="predicted"/>
<sequence>MESQQNPNVNRDRVENYLKSLKVDIKNLEASLNLREEEMPYEG</sequence>
<protein>
    <submittedName>
        <fullName evidence="2">Heat shock factor-binding protein 1-like protein 1 isoform 1</fullName>
    </submittedName>
</protein>
<reference evidence="2 3" key="1">
    <citation type="submission" date="2013-09" db="EMBL/GenBank/DDBJ databases">
        <title>Corchorus capsularis genome sequencing.</title>
        <authorList>
            <person name="Alam M."/>
            <person name="Haque M.S."/>
            <person name="Islam M.S."/>
            <person name="Emdad E.M."/>
            <person name="Islam M.M."/>
            <person name="Ahmed B."/>
            <person name="Halim A."/>
            <person name="Hossen Q.M.M."/>
            <person name="Hossain M.Z."/>
            <person name="Ahmed R."/>
            <person name="Khan M.M."/>
            <person name="Islam R."/>
            <person name="Rashid M.M."/>
            <person name="Khan S.A."/>
            <person name="Rahman M.S."/>
            <person name="Alam M."/>
        </authorList>
    </citation>
    <scope>NUCLEOTIDE SEQUENCE [LARGE SCALE GENOMIC DNA]</scope>
    <source>
        <strain evidence="3">cv. CVL-1</strain>
        <tissue evidence="2">Whole seedling</tissue>
    </source>
</reference>
<accession>A0A1R3GV94</accession>
<keyword evidence="1" id="KW-0175">Coiled coil</keyword>
<dbReference type="AlphaFoldDB" id="A0A1R3GV94"/>
<dbReference type="Proteomes" id="UP000188268">
    <property type="component" value="Unassembled WGS sequence"/>
</dbReference>
<comment type="caution">
    <text evidence="2">The sequence shown here is derived from an EMBL/GenBank/DDBJ whole genome shotgun (WGS) entry which is preliminary data.</text>
</comment>
<organism evidence="2 3">
    <name type="scientific">Corchorus capsularis</name>
    <name type="common">Jute</name>
    <dbReference type="NCBI Taxonomy" id="210143"/>
    <lineage>
        <taxon>Eukaryota</taxon>
        <taxon>Viridiplantae</taxon>
        <taxon>Streptophyta</taxon>
        <taxon>Embryophyta</taxon>
        <taxon>Tracheophyta</taxon>
        <taxon>Spermatophyta</taxon>
        <taxon>Magnoliopsida</taxon>
        <taxon>eudicotyledons</taxon>
        <taxon>Gunneridae</taxon>
        <taxon>Pentapetalae</taxon>
        <taxon>rosids</taxon>
        <taxon>malvids</taxon>
        <taxon>Malvales</taxon>
        <taxon>Malvaceae</taxon>
        <taxon>Grewioideae</taxon>
        <taxon>Apeibeae</taxon>
        <taxon>Corchorus</taxon>
    </lineage>
</organism>
<dbReference type="EMBL" id="AWWV01013354">
    <property type="protein sequence ID" value="OMO62035.1"/>
    <property type="molecule type" value="Genomic_DNA"/>
</dbReference>
<evidence type="ECO:0000313" key="2">
    <source>
        <dbReference type="EMBL" id="OMO62035.1"/>
    </source>
</evidence>
<feature type="coiled-coil region" evidence="1">
    <location>
        <begin position="11"/>
        <end position="38"/>
    </location>
</feature>
<evidence type="ECO:0000313" key="3">
    <source>
        <dbReference type="Proteomes" id="UP000188268"/>
    </source>
</evidence>
<dbReference type="Gramene" id="OMO62035">
    <property type="protein sequence ID" value="OMO62035"/>
    <property type="gene ID" value="CCACVL1_23065"/>
</dbReference>
<keyword evidence="2" id="KW-0346">Stress response</keyword>
<keyword evidence="3" id="KW-1185">Reference proteome</keyword>
<gene>
    <name evidence="2" type="ORF">CCACVL1_23065</name>
</gene>
<evidence type="ECO:0000256" key="1">
    <source>
        <dbReference type="SAM" id="Coils"/>
    </source>
</evidence>
<name>A0A1R3GV94_COCAP</name>